<evidence type="ECO:0000313" key="2">
    <source>
        <dbReference type="Proteomes" id="UP000428260"/>
    </source>
</evidence>
<proteinExistence type="predicted"/>
<dbReference type="EMBL" id="CP046401">
    <property type="protein sequence ID" value="QGY42107.1"/>
    <property type="molecule type" value="Genomic_DNA"/>
</dbReference>
<dbReference type="AlphaFoldDB" id="A0A6I6JPS3"/>
<evidence type="ECO:0000313" key="1">
    <source>
        <dbReference type="EMBL" id="QGY42107.1"/>
    </source>
</evidence>
<reference evidence="1 2" key="1">
    <citation type="submission" date="2019-11" db="EMBL/GenBank/DDBJ databases">
        <authorList>
            <person name="Zheng R.K."/>
            <person name="Sun C.M."/>
        </authorList>
    </citation>
    <scope>NUCLEOTIDE SEQUENCE [LARGE SCALE GENOMIC DNA]</scope>
    <source>
        <strain evidence="1 2">WC007</strain>
    </source>
</reference>
<name>A0A6I6JPS3_9BACT</name>
<dbReference type="Proteomes" id="UP000428260">
    <property type="component" value="Chromosome"/>
</dbReference>
<organism evidence="1 2">
    <name type="scientific">Maribellus comscasis</name>
    <dbReference type="NCBI Taxonomy" id="2681766"/>
    <lineage>
        <taxon>Bacteria</taxon>
        <taxon>Pseudomonadati</taxon>
        <taxon>Bacteroidota</taxon>
        <taxon>Bacteroidia</taxon>
        <taxon>Marinilabiliales</taxon>
        <taxon>Prolixibacteraceae</taxon>
        <taxon>Maribellus</taxon>
    </lineage>
</organism>
<dbReference type="KEGG" id="mcos:GM418_00080"/>
<accession>A0A6I6JPS3</accession>
<dbReference type="RefSeq" id="WP_158861942.1">
    <property type="nucleotide sequence ID" value="NZ_CP046401.1"/>
</dbReference>
<protein>
    <submittedName>
        <fullName evidence="1">Uncharacterized protein</fullName>
    </submittedName>
</protein>
<gene>
    <name evidence="1" type="ORF">GM418_00080</name>
</gene>
<keyword evidence="2" id="KW-1185">Reference proteome</keyword>
<sequence length="144" mass="16861">MESFARLIHKSYMTYLPTKMPVQFYGLPDGKVYILYAKFFKVGYEKSGLEFVIAEHEEFSFDYEKGQLIQYDSSMNKIHVYSETVDKPNPKIKIIKVFRSTKSFAEAFEHLNEKAKKILKNNIQEKQIEVDTDNEELNRKSASA</sequence>